<evidence type="ECO:0000256" key="1">
    <source>
        <dbReference type="SAM" id="MobiDB-lite"/>
    </source>
</evidence>
<keyword evidence="4" id="KW-1185">Reference proteome</keyword>
<sequence>MLALLAGAAVLYAVDARVARRRQRERILSRALRHLQRTAVPDATVEGRVLERLARLVPHGGISATTERSCVILTGEVSTQKRAHVVRSIARVEGVDSVVDLMTERRQGVSDDGPTWRRAPTAARGWQLAPSDRSPASRTMIGGVGAGLALAGLRLRGFVGPTLALVGCMLLVRSALNVELRRRPLPNLPRRLPSPVTETLEQRDRRHGAAASVW</sequence>
<reference evidence="3 4" key="1">
    <citation type="submission" date="2015-08" db="EMBL/GenBank/DDBJ databases">
        <authorList>
            <person name="Babu N.S."/>
            <person name="Beckwith C.J."/>
            <person name="Beseler K.G."/>
            <person name="Brison A."/>
            <person name="Carone J.V."/>
            <person name="Caskin T.P."/>
            <person name="Diamond M."/>
            <person name="Durham M.E."/>
            <person name="Foxe J.M."/>
            <person name="Go M."/>
            <person name="Henderson B.A."/>
            <person name="Jones I.B."/>
            <person name="McGettigan J.A."/>
            <person name="Micheletti S.J."/>
            <person name="Nasrallah M.E."/>
            <person name="Ortiz D."/>
            <person name="Piller C.R."/>
            <person name="Privatt S.R."/>
            <person name="Schneider S.L."/>
            <person name="Sharp S."/>
            <person name="Smith T.C."/>
            <person name="Stanton J.D."/>
            <person name="Ullery H.E."/>
            <person name="Wilson R.J."/>
            <person name="Serrano M.G."/>
            <person name="Buck G."/>
            <person name="Lee V."/>
            <person name="Wang Y."/>
            <person name="Carvalho R."/>
            <person name="Voegtly L."/>
            <person name="Shi R."/>
            <person name="Duckworth R."/>
            <person name="Johnson A."/>
            <person name="Loviza R."/>
            <person name="Walstead R."/>
            <person name="Shah Z."/>
            <person name="Kiflezghi M."/>
            <person name="Wade K."/>
            <person name="Ball S.L."/>
            <person name="Bradley K.W."/>
            <person name="Asai D.J."/>
            <person name="Bowman C.A."/>
            <person name="Russell D.A."/>
            <person name="Pope W.H."/>
            <person name="Jacobs-Sera D."/>
            <person name="Hendrix R.W."/>
            <person name="Hatfull G.F."/>
        </authorList>
    </citation>
    <scope>NUCLEOTIDE SEQUENCE [LARGE SCALE GENOMIC DNA]</scope>
    <source>
        <strain evidence="3 4">DSM 27648</strain>
    </source>
</reference>
<dbReference type="KEGG" id="llu:AKJ09_09547"/>
<organism evidence="3 4">
    <name type="scientific">Labilithrix luteola</name>
    <dbReference type="NCBI Taxonomy" id="1391654"/>
    <lineage>
        <taxon>Bacteria</taxon>
        <taxon>Pseudomonadati</taxon>
        <taxon>Myxococcota</taxon>
        <taxon>Polyangia</taxon>
        <taxon>Polyangiales</taxon>
        <taxon>Labilitrichaceae</taxon>
        <taxon>Labilithrix</taxon>
    </lineage>
</organism>
<name>A0A0K1QAX0_9BACT</name>
<dbReference type="STRING" id="1391654.AKJ09_09547"/>
<evidence type="ECO:0000313" key="4">
    <source>
        <dbReference type="Proteomes" id="UP000064967"/>
    </source>
</evidence>
<dbReference type="AlphaFoldDB" id="A0A0K1QAX0"/>
<dbReference type="EMBL" id="CP012333">
    <property type="protein sequence ID" value="AKV02884.1"/>
    <property type="molecule type" value="Genomic_DNA"/>
</dbReference>
<evidence type="ECO:0000259" key="2">
    <source>
        <dbReference type="Pfam" id="PF04972"/>
    </source>
</evidence>
<dbReference type="Pfam" id="PF04972">
    <property type="entry name" value="BON"/>
    <property type="match status" value="1"/>
</dbReference>
<feature type="region of interest" description="Disordered" evidence="1">
    <location>
        <begin position="186"/>
        <end position="214"/>
    </location>
</feature>
<dbReference type="InterPro" id="IPR007055">
    <property type="entry name" value="BON_dom"/>
</dbReference>
<evidence type="ECO:0000313" key="3">
    <source>
        <dbReference type="EMBL" id="AKV02884.1"/>
    </source>
</evidence>
<gene>
    <name evidence="3" type="ORF">AKJ09_09547</name>
</gene>
<dbReference type="Proteomes" id="UP000064967">
    <property type="component" value="Chromosome"/>
</dbReference>
<protein>
    <recommendedName>
        <fullName evidence="2">BON domain-containing protein</fullName>
    </recommendedName>
</protein>
<feature type="domain" description="BON" evidence="2">
    <location>
        <begin position="42"/>
        <end position="103"/>
    </location>
</feature>
<proteinExistence type="predicted"/>
<accession>A0A0K1QAX0</accession>